<protein>
    <submittedName>
        <fullName evidence="2">Uncharacterized protein</fullName>
    </submittedName>
</protein>
<evidence type="ECO:0000313" key="2">
    <source>
        <dbReference type="EMBL" id="GJJ41943.1"/>
    </source>
</evidence>
<feature type="transmembrane region" description="Helical" evidence="1">
    <location>
        <begin position="149"/>
        <end position="172"/>
    </location>
</feature>
<keyword evidence="1" id="KW-1133">Transmembrane helix</keyword>
<sequence>MDGCKDFTCLIPMRTVWGVAEFFRLIFSFLTAENVIFSFLSKENVVFSSSYRQRKRLEHLKFLDEALEREWEKDDEESIKKQIKEIEGKFSGKHWVRQPSWMEVAIAGAMITSLTLIVSGAIFFVSHILSEYILRENGWEQGGVLALELRILIIGILLFLIIVLSAPILLDWPGSKAPDTRKKKKKWGKR</sequence>
<evidence type="ECO:0000313" key="3">
    <source>
        <dbReference type="Proteomes" id="UP001205910"/>
    </source>
</evidence>
<keyword evidence="1" id="KW-0472">Membrane</keyword>
<dbReference type="KEGG" id="cuz:Cul05146_0027"/>
<name>A0ABD0BEE8_CORUL</name>
<dbReference type="Proteomes" id="UP001205910">
    <property type="component" value="Unassembled WGS sequence"/>
</dbReference>
<feature type="transmembrane region" description="Helical" evidence="1">
    <location>
        <begin position="22"/>
        <end position="40"/>
    </location>
</feature>
<dbReference type="EMBL" id="BQFK01000001">
    <property type="protein sequence ID" value="GJJ41943.1"/>
    <property type="molecule type" value="Genomic_DNA"/>
</dbReference>
<organism evidence="2 3">
    <name type="scientific">Corynebacterium ulcerans</name>
    <dbReference type="NCBI Taxonomy" id="65058"/>
    <lineage>
        <taxon>Bacteria</taxon>
        <taxon>Bacillati</taxon>
        <taxon>Actinomycetota</taxon>
        <taxon>Actinomycetes</taxon>
        <taxon>Mycobacteriales</taxon>
        <taxon>Corynebacteriaceae</taxon>
        <taxon>Corynebacterium</taxon>
    </lineage>
</organism>
<comment type="caution">
    <text evidence="2">The sequence shown here is derived from an EMBL/GenBank/DDBJ whole genome shotgun (WGS) entry which is preliminary data.</text>
</comment>
<keyword evidence="1" id="KW-0812">Transmembrane</keyword>
<gene>
    <name evidence="2" type="ORF">CULCOIPH005_01320</name>
</gene>
<evidence type="ECO:0000256" key="1">
    <source>
        <dbReference type="SAM" id="Phobius"/>
    </source>
</evidence>
<dbReference type="AlphaFoldDB" id="A0ABD0BEE8"/>
<feature type="transmembrane region" description="Helical" evidence="1">
    <location>
        <begin position="104"/>
        <end position="129"/>
    </location>
</feature>
<proteinExistence type="predicted"/>
<accession>A0ABD0BEE8</accession>
<reference evidence="2 3" key="1">
    <citation type="submission" date="2021-11" db="EMBL/GenBank/DDBJ databases">
        <title>Whole genome sequences of diphtheriae toxin producing Corynebacterium ulcerans isolates from cats in Osaka, Japan.</title>
        <authorList>
            <person name="Umeda K."/>
            <person name="Hirai Y."/>
        </authorList>
    </citation>
    <scope>NUCLEOTIDE SEQUENCE [LARGE SCALE GENOMIC DNA]</scope>
    <source>
        <strain evidence="2 3">12109B-1</strain>
    </source>
</reference>